<organism evidence="1 2">
    <name type="scientific">Panagrolaimus sp. ES5</name>
    <dbReference type="NCBI Taxonomy" id="591445"/>
    <lineage>
        <taxon>Eukaryota</taxon>
        <taxon>Metazoa</taxon>
        <taxon>Ecdysozoa</taxon>
        <taxon>Nematoda</taxon>
        <taxon>Chromadorea</taxon>
        <taxon>Rhabditida</taxon>
        <taxon>Tylenchina</taxon>
        <taxon>Panagrolaimomorpha</taxon>
        <taxon>Panagrolaimoidea</taxon>
        <taxon>Panagrolaimidae</taxon>
        <taxon>Panagrolaimus</taxon>
    </lineage>
</organism>
<name>A0AC34F4V3_9BILA</name>
<proteinExistence type="predicted"/>
<dbReference type="Proteomes" id="UP000887579">
    <property type="component" value="Unplaced"/>
</dbReference>
<dbReference type="WBParaSite" id="ES5_v2.g11954.t1">
    <property type="protein sequence ID" value="ES5_v2.g11954.t1"/>
    <property type="gene ID" value="ES5_v2.g11954"/>
</dbReference>
<evidence type="ECO:0000313" key="1">
    <source>
        <dbReference type="Proteomes" id="UP000887579"/>
    </source>
</evidence>
<evidence type="ECO:0000313" key="2">
    <source>
        <dbReference type="WBParaSite" id="ES5_v2.g11954.t1"/>
    </source>
</evidence>
<protein>
    <submittedName>
        <fullName evidence="2">Uncharacterized protein</fullName>
    </submittedName>
</protein>
<sequence length="188" mass="21668">MCLFSTSAEEEDESEIITLVSPSNVPQDFPRDVYKWMKTNAEPKMAIKLMKISKYFQHKNAFPYLVVKNVSTNVLNKDLYFWTCRTLNNKVYKIKQNEKKLWIAGDFFCTAYPSNATSDFLLKTVVCDLQKLTIKNQKITMNEFKKLTDGGNVEEFCMDQTLITDSNGKIVSLEDICACLPKARKIDM</sequence>
<accession>A0AC34F4V3</accession>
<reference evidence="2" key="1">
    <citation type="submission" date="2022-11" db="UniProtKB">
        <authorList>
            <consortium name="WormBaseParasite"/>
        </authorList>
    </citation>
    <scope>IDENTIFICATION</scope>
</reference>